<evidence type="ECO:0000313" key="1">
    <source>
        <dbReference type="EMBL" id="AKH45847.1"/>
    </source>
</evidence>
<protein>
    <submittedName>
        <fullName evidence="1">Uncharacterized protein</fullName>
    </submittedName>
</protein>
<accession>A0A0F7L316</accession>
<name>A0A0F7L316_9VIRU</name>
<reference evidence="1" key="1">
    <citation type="journal article" date="2015" name="Front. Microbiol.">
        <title>Combining genomic sequencing methods to explore viral diversity and reveal potential virus-host interactions.</title>
        <authorList>
            <person name="Chow C.E."/>
            <person name="Winget D.M."/>
            <person name="White R.A.III."/>
            <person name="Hallam S.J."/>
            <person name="Suttle C.A."/>
        </authorList>
    </citation>
    <scope>NUCLEOTIDE SEQUENCE</scope>
    <source>
        <strain evidence="1">Anoxic3_1</strain>
    </source>
</reference>
<proteinExistence type="predicted"/>
<organism evidence="1">
    <name type="scientific">uncultured marine virus</name>
    <dbReference type="NCBI Taxonomy" id="186617"/>
    <lineage>
        <taxon>Viruses</taxon>
        <taxon>environmental samples</taxon>
    </lineage>
</organism>
<reference evidence="1" key="2">
    <citation type="submission" date="2015-03" db="EMBL/GenBank/DDBJ databases">
        <authorList>
            <person name="Chow C.-E.T."/>
            <person name="Winget D.M."/>
            <person name="White R.A.III."/>
            <person name="Hallam S.J."/>
            <person name="Suttle C.A."/>
        </authorList>
    </citation>
    <scope>NUCLEOTIDE SEQUENCE</scope>
    <source>
        <strain evidence="1">Anoxic3_1</strain>
    </source>
</reference>
<dbReference type="EMBL" id="KR029577">
    <property type="protein sequence ID" value="AKH45847.1"/>
    <property type="molecule type" value="Genomic_DNA"/>
</dbReference>
<sequence>MRLQQRVHGDPWHRSGHRSANDCWWSARLGCCNQRILEVHCAWQQRCRSSSNAPNASRSRGSAGHRRRRCCKYLVERSRSTSGIPEPVGVQQALCEQHDA</sequence>